<feature type="signal peptide" evidence="1">
    <location>
        <begin position="1"/>
        <end position="17"/>
    </location>
</feature>
<organism evidence="3 4">
    <name type="scientific">Phyllosticta citriasiana</name>
    <dbReference type="NCBI Taxonomy" id="595635"/>
    <lineage>
        <taxon>Eukaryota</taxon>
        <taxon>Fungi</taxon>
        <taxon>Dikarya</taxon>
        <taxon>Ascomycota</taxon>
        <taxon>Pezizomycotina</taxon>
        <taxon>Dothideomycetes</taxon>
        <taxon>Dothideomycetes incertae sedis</taxon>
        <taxon>Botryosphaeriales</taxon>
        <taxon>Phyllostictaceae</taxon>
        <taxon>Phyllosticta</taxon>
    </lineage>
</organism>
<comment type="caution">
    <text evidence="3">The sequence shown here is derived from an EMBL/GenBank/DDBJ whole genome shotgun (WGS) entry which is preliminary data.</text>
</comment>
<dbReference type="EMBL" id="JBBPHU010000011">
    <property type="protein sequence ID" value="KAK7512364.1"/>
    <property type="molecule type" value="Genomic_DNA"/>
</dbReference>
<dbReference type="CDD" id="cd03124">
    <property type="entry name" value="alpha_CA_prokaryotic_like"/>
    <property type="match status" value="1"/>
</dbReference>
<protein>
    <submittedName>
        <fullName evidence="3">Carbonic anhydrase</fullName>
    </submittedName>
</protein>
<reference evidence="3 4" key="1">
    <citation type="submission" date="2024-04" db="EMBL/GenBank/DDBJ databases">
        <title>Phyllosticta paracitricarpa is synonymous to the EU quarantine fungus P. citricarpa based on phylogenomic analyses.</title>
        <authorList>
            <consortium name="Lawrence Berkeley National Laboratory"/>
            <person name="Van Ingen-Buijs V.A."/>
            <person name="Van Westerhoven A.C."/>
            <person name="Haridas S."/>
            <person name="Skiadas P."/>
            <person name="Martin F."/>
            <person name="Groenewald J.Z."/>
            <person name="Crous P.W."/>
            <person name="Seidl M.F."/>
        </authorList>
    </citation>
    <scope>NUCLEOTIDE SEQUENCE [LARGE SCALE GENOMIC DNA]</scope>
    <source>
        <strain evidence="3 4">CBS 123371</strain>
    </source>
</reference>
<accession>A0ABR1KEU9</accession>
<evidence type="ECO:0000256" key="1">
    <source>
        <dbReference type="SAM" id="SignalP"/>
    </source>
</evidence>
<feature type="domain" description="Alpha-carbonic anhydrase" evidence="2">
    <location>
        <begin position="45"/>
        <end position="277"/>
    </location>
</feature>
<keyword evidence="1" id="KW-0732">Signal</keyword>
<dbReference type="InterPro" id="IPR041891">
    <property type="entry name" value="Alpha_CA_prokaryot-like"/>
</dbReference>
<dbReference type="InterPro" id="IPR036398">
    <property type="entry name" value="CA_dom_sf"/>
</dbReference>
<dbReference type="InterPro" id="IPR001148">
    <property type="entry name" value="CA_dom"/>
</dbReference>
<evidence type="ECO:0000313" key="4">
    <source>
        <dbReference type="Proteomes" id="UP001363622"/>
    </source>
</evidence>
<gene>
    <name evidence="3" type="ORF">IWZ03DRAFT_316725</name>
</gene>
<dbReference type="SMART" id="SM01057">
    <property type="entry name" value="Carb_anhydrase"/>
    <property type="match status" value="1"/>
</dbReference>
<dbReference type="SUPFAM" id="SSF51069">
    <property type="entry name" value="Carbonic anhydrase"/>
    <property type="match status" value="1"/>
</dbReference>
<dbReference type="Pfam" id="PF00194">
    <property type="entry name" value="Carb_anhydrase"/>
    <property type="match status" value="1"/>
</dbReference>
<sequence length="277" mass="31001">MYFQALPIVVLLGQALACLPHDNARPLSHSKREDGTWSQRTPTPADWNYDTAVHWGTVSASYETCRTGTQQSPIDIASDQALSDQHKPDLTNIHGKFSGHFYNNGHGPAFTLDHDEGVYTTLPSIKYDDVEAYLTGWHIHNPSEHTVGGHRSKGEIHFVFADAKGKYKAVLGIRIDPSASESSPFFDQMPELIHFNETDVQVSTTLDLGLALDQVNDFNDFWTYKGSLTTPPCTEGVRWFVASPILLTSNDQMRQLIRACTYSARPEQDVWLHDVNV</sequence>
<keyword evidence="4" id="KW-1185">Reference proteome</keyword>
<evidence type="ECO:0000259" key="2">
    <source>
        <dbReference type="PROSITE" id="PS51144"/>
    </source>
</evidence>
<proteinExistence type="predicted"/>
<evidence type="ECO:0000313" key="3">
    <source>
        <dbReference type="EMBL" id="KAK7512364.1"/>
    </source>
</evidence>
<feature type="chain" id="PRO_5046772964" evidence="1">
    <location>
        <begin position="18"/>
        <end position="277"/>
    </location>
</feature>
<dbReference type="InterPro" id="IPR023561">
    <property type="entry name" value="Carbonic_anhydrase_a-class"/>
</dbReference>
<name>A0ABR1KEU9_9PEZI</name>
<dbReference type="PANTHER" id="PTHR18952">
    <property type="entry name" value="CARBONIC ANHYDRASE"/>
    <property type="match status" value="1"/>
</dbReference>
<dbReference type="Gene3D" id="3.10.200.10">
    <property type="entry name" value="Alpha carbonic anhydrase"/>
    <property type="match status" value="1"/>
</dbReference>
<dbReference type="PROSITE" id="PS51144">
    <property type="entry name" value="ALPHA_CA_2"/>
    <property type="match status" value="1"/>
</dbReference>
<dbReference type="PANTHER" id="PTHR18952:SF274">
    <property type="entry name" value="ALPHA-CARBONIC ANHYDRASE DOMAIN-CONTAINING PROTEIN"/>
    <property type="match status" value="1"/>
</dbReference>
<dbReference type="Proteomes" id="UP001363622">
    <property type="component" value="Unassembled WGS sequence"/>
</dbReference>